<dbReference type="RefSeq" id="WP_336351441.1">
    <property type="nucleotide sequence ID" value="NZ_JAZAQL010000003.1"/>
</dbReference>
<keyword evidence="3" id="KW-1185">Reference proteome</keyword>
<name>A0ABD5VJ46_9EURY</name>
<evidence type="ECO:0008006" key="4">
    <source>
        <dbReference type="Google" id="ProtNLM"/>
    </source>
</evidence>
<feature type="compositionally biased region" description="Low complexity" evidence="1">
    <location>
        <begin position="33"/>
        <end position="57"/>
    </location>
</feature>
<comment type="caution">
    <text evidence="2">The sequence shown here is derived from an EMBL/GenBank/DDBJ whole genome shotgun (WGS) entry which is preliminary data.</text>
</comment>
<evidence type="ECO:0000313" key="2">
    <source>
        <dbReference type="EMBL" id="MFC6954493.1"/>
    </source>
</evidence>
<dbReference type="EMBL" id="JBHSXN010000003">
    <property type="protein sequence ID" value="MFC6954493.1"/>
    <property type="molecule type" value="Genomic_DNA"/>
</dbReference>
<proteinExistence type="predicted"/>
<protein>
    <recommendedName>
        <fullName evidence="4">DUF4352 domain-containing protein</fullName>
    </recommendedName>
</protein>
<dbReference type="PROSITE" id="PS51257">
    <property type="entry name" value="PROKAR_LIPOPROTEIN"/>
    <property type="match status" value="1"/>
</dbReference>
<gene>
    <name evidence="2" type="ORF">ACFQGB_16635</name>
</gene>
<reference evidence="2 3" key="1">
    <citation type="journal article" date="2019" name="Int. J. Syst. Evol. Microbiol.">
        <title>The Global Catalogue of Microorganisms (GCM) 10K type strain sequencing project: providing services to taxonomists for standard genome sequencing and annotation.</title>
        <authorList>
            <consortium name="The Broad Institute Genomics Platform"/>
            <consortium name="The Broad Institute Genome Sequencing Center for Infectious Disease"/>
            <person name="Wu L."/>
            <person name="Ma J."/>
        </authorList>
    </citation>
    <scope>NUCLEOTIDE SEQUENCE [LARGE SCALE GENOMIC DNA]</scope>
    <source>
        <strain evidence="2 3">GX26</strain>
    </source>
</reference>
<evidence type="ECO:0000256" key="1">
    <source>
        <dbReference type="SAM" id="MobiDB-lite"/>
    </source>
</evidence>
<feature type="compositionally biased region" description="Low complexity" evidence="1">
    <location>
        <begin position="68"/>
        <end position="85"/>
    </location>
</feature>
<dbReference type="Proteomes" id="UP001596395">
    <property type="component" value="Unassembled WGS sequence"/>
</dbReference>
<dbReference type="AlphaFoldDB" id="A0ABD5VJ46"/>
<organism evidence="2 3">
    <name type="scientific">Halorubellus litoreus</name>
    <dbReference type="NCBI Taxonomy" id="755308"/>
    <lineage>
        <taxon>Archaea</taxon>
        <taxon>Methanobacteriati</taxon>
        <taxon>Methanobacteriota</taxon>
        <taxon>Stenosarchaea group</taxon>
        <taxon>Halobacteria</taxon>
        <taxon>Halobacteriales</taxon>
        <taxon>Halorubellaceae</taxon>
        <taxon>Halorubellus</taxon>
    </lineage>
</organism>
<accession>A0ABD5VJ46</accession>
<sequence>MRRRKLMAAVGSTATVAATAGCLTGGNDDEDTTAAGDDSGAATNASNADGSTTASDGDGAGADEEGDGATTSEDASSGDGSDGSANVDFEATVERVETCSATCRTLTYALENRGTDVAPDVVVRIRVFTGGKKVWDEEQAVGSIEAGSTLSGIGRDIDVGLLGGQKIKSNDGEVVIKLTPRAAGVSETFTFERTLDV</sequence>
<feature type="region of interest" description="Disordered" evidence="1">
    <location>
        <begin position="18"/>
        <end position="86"/>
    </location>
</feature>
<evidence type="ECO:0000313" key="3">
    <source>
        <dbReference type="Proteomes" id="UP001596395"/>
    </source>
</evidence>